<evidence type="ECO:0000256" key="10">
    <source>
        <dbReference type="SAM" id="MobiDB-lite"/>
    </source>
</evidence>
<dbReference type="PROSITE" id="PS01230">
    <property type="entry name" value="TRMA_1"/>
    <property type="match status" value="1"/>
</dbReference>
<feature type="compositionally biased region" description="Basic and acidic residues" evidence="10">
    <location>
        <begin position="104"/>
        <end position="133"/>
    </location>
</feature>
<keyword evidence="3 8" id="KW-0949">S-adenosyl-L-methionine</keyword>
<dbReference type="InterPro" id="IPR029063">
    <property type="entry name" value="SAM-dependent_MTases_sf"/>
</dbReference>
<evidence type="ECO:0000256" key="8">
    <source>
        <dbReference type="PROSITE-ProRule" id="PRU01024"/>
    </source>
</evidence>
<keyword evidence="2 8" id="KW-0808">Transferase</keyword>
<proteinExistence type="inferred from homology"/>
<sequence>METQNLETNPYAYLEREEFSSERFKISIKNLPKYYGVNEMKKLLNDKLKLASNKIKFPKRNNPFIFVSFRSEDDRENGIKTINGYKWKGKVLSAHVAMPAPDPLVKRRNEQDDEDASAKKIKVDDRPQEERLKSSTVPLCDTPYDEQLSIKQEEMRKVLVKLGHNLGDNNVVLKKWVHQQKCDNNQVPCELLDIRHSSVQDGYRNKCEFTVGVDEETSLPTVGFRISSYAKGGTGVAPVENLRHIPSEMKVAVKVFQDFVRNSSLEVFNPEFQSGNYRQLTVRCAPQQLMLVVGIHPQSLPEEKLAECKNELVDYFFQGPGKCANVTSLYYQKIIKKQSNDDINLAEHLYGDTHINESILDLKFRISPEAFFQINTSAAEILYKSAIELAEPNENTTVVDICCGTGTIGLCFAKHCNQVLGIELVAQAVADAKENAKSNGIDNCEFFCGKAEDLLNSVLYRVKNEDIIAVVDPPRAGLHHKAILQLRKATKIKKLVYISCNANAAMKNFVDLGRRPSKTIDGDPFVPVKAVAVDLFPHTKHCELVILFERWDLDKLKIGTSVDTQHLSKTASDKDE</sequence>
<comment type="catalytic activity">
    <reaction evidence="6">
        <text>uridine(54) in tRNA + S-adenosyl-L-methionine = 5-methyluridine(54) in tRNA + S-adenosyl-L-homocysteine + H(+)</text>
        <dbReference type="Rhea" id="RHEA:42712"/>
        <dbReference type="Rhea" id="RHEA-COMP:10167"/>
        <dbReference type="Rhea" id="RHEA-COMP:10193"/>
        <dbReference type="ChEBI" id="CHEBI:15378"/>
        <dbReference type="ChEBI" id="CHEBI:57856"/>
        <dbReference type="ChEBI" id="CHEBI:59789"/>
        <dbReference type="ChEBI" id="CHEBI:65315"/>
        <dbReference type="ChEBI" id="CHEBI:74447"/>
        <dbReference type="EC" id="2.1.1.35"/>
    </reaction>
    <physiologicalReaction direction="left-to-right" evidence="6">
        <dbReference type="Rhea" id="RHEA:42713"/>
    </physiologicalReaction>
</comment>
<dbReference type="GO" id="GO:0006396">
    <property type="term" value="P:RNA processing"/>
    <property type="evidence" value="ECO:0007669"/>
    <property type="project" value="InterPro"/>
</dbReference>
<evidence type="ECO:0000256" key="3">
    <source>
        <dbReference type="ARBA" id="ARBA00022691"/>
    </source>
</evidence>
<evidence type="ECO:0000256" key="6">
    <source>
        <dbReference type="ARBA" id="ARBA00047278"/>
    </source>
</evidence>
<evidence type="ECO:0000256" key="1">
    <source>
        <dbReference type="ARBA" id="ARBA00022603"/>
    </source>
</evidence>
<keyword evidence="1 8" id="KW-0489">Methyltransferase</keyword>
<dbReference type="GO" id="GO:0003723">
    <property type="term" value="F:RNA binding"/>
    <property type="evidence" value="ECO:0007669"/>
    <property type="project" value="UniProtKB-UniRule"/>
</dbReference>
<dbReference type="GO" id="GO:0032259">
    <property type="term" value="P:methylation"/>
    <property type="evidence" value="ECO:0007669"/>
    <property type="project" value="UniProtKB-KW"/>
</dbReference>
<feature type="active site" description="Nucleophile" evidence="8">
    <location>
        <position position="500"/>
    </location>
</feature>
<dbReference type="InterPro" id="IPR010280">
    <property type="entry name" value="U5_MeTrfase_fam"/>
</dbReference>
<dbReference type="Pfam" id="PF05958">
    <property type="entry name" value="tRNA_U5-meth_tr"/>
    <property type="match status" value="1"/>
</dbReference>
<dbReference type="Pfam" id="PF00076">
    <property type="entry name" value="RRM_1"/>
    <property type="match status" value="1"/>
</dbReference>
<dbReference type="InParanoid" id="A0A5N4A8V9"/>
<dbReference type="CDD" id="cd02440">
    <property type="entry name" value="AdoMet_MTases"/>
    <property type="match status" value="1"/>
</dbReference>
<dbReference type="InterPro" id="IPR000504">
    <property type="entry name" value="RRM_dom"/>
</dbReference>
<evidence type="ECO:0000259" key="11">
    <source>
        <dbReference type="PROSITE" id="PS50102"/>
    </source>
</evidence>
<comment type="caution">
    <text evidence="8">Lacks conserved residue(s) required for the propagation of feature annotation.</text>
</comment>
<dbReference type="PROSITE" id="PS51687">
    <property type="entry name" value="SAM_MT_RNA_M5U"/>
    <property type="match status" value="1"/>
</dbReference>
<dbReference type="Proteomes" id="UP000327044">
    <property type="component" value="Unassembled WGS sequence"/>
</dbReference>
<organism evidence="12 13">
    <name type="scientific">Photinus pyralis</name>
    <name type="common">Common eastern firefly</name>
    <name type="synonym">Lampyris pyralis</name>
    <dbReference type="NCBI Taxonomy" id="7054"/>
    <lineage>
        <taxon>Eukaryota</taxon>
        <taxon>Metazoa</taxon>
        <taxon>Ecdysozoa</taxon>
        <taxon>Arthropoda</taxon>
        <taxon>Hexapoda</taxon>
        <taxon>Insecta</taxon>
        <taxon>Pterygota</taxon>
        <taxon>Neoptera</taxon>
        <taxon>Endopterygota</taxon>
        <taxon>Coleoptera</taxon>
        <taxon>Polyphaga</taxon>
        <taxon>Elateriformia</taxon>
        <taxon>Elateroidea</taxon>
        <taxon>Lampyridae</taxon>
        <taxon>Lampyrinae</taxon>
        <taxon>Photinus</taxon>
    </lineage>
</organism>
<feature type="binding site" evidence="8">
    <location>
        <position position="423"/>
    </location>
    <ligand>
        <name>S-adenosyl-L-methionine</name>
        <dbReference type="ChEBI" id="CHEBI:59789"/>
    </ligand>
</feature>
<evidence type="ECO:0000256" key="2">
    <source>
        <dbReference type="ARBA" id="ARBA00022679"/>
    </source>
</evidence>
<feature type="active site" evidence="9">
    <location>
        <position position="500"/>
    </location>
</feature>
<gene>
    <name evidence="12" type="ORF">PPYR_13308</name>
</gene>
<dbReference type="Gene3D" id="3.40.50.150">
    <property type="entry name" value="Vaccinia Virus protein VP39"/>
    <property type="match status" value="1"/>
</dbReference>
<dbReference type="PANTHER" id="PTHR45904">
    <property type="entry name" value="TRNA (URACIL-5-)-METHYLTRANSFERASE"/>
    <property type="match status" value="1"/>
</dbReference>
<feature type="binding site" evidence="8">
    <location>
        <position position="373"/>
    </location>
    <ligand>
        <name>S-adenosyl-L-methionine</name>
        <dbReference type="ChEBI" id="CHEBI:59789"/>
    </ligand>
</feature>
<dbReference type="OrthoDB" id="10250660at2759"/>
<feature type="domain" description="RRM" evidence="11">
    <location>
        <begin position="24"/>
        <end position="99"/>
    </location>
</feature>
<dbReference type="AlphaFoldDB" id="A0A5N4A8V9"/>
<keyword evidence="13" id="KW-1185">Reference proteome</keyword>
<dbReference type="EC" id="2.1.1.35" evidence="5"/>
<dbReference type="InterPro" id="IPR035979">
    <property type="entry name" value="RBD_domain_sf"/>
</dbReference>
<feature type="binding site" evidence="8">
    <location>
        <position position="472"/>
    </location>
    <ligand>
        <name>S-adenosyl-L-methionine</name>
        <dbReference type="ChEBI" id="CHEBI:59789"/>
    </ligand>
</feature>
<keyword evidence="4 7" id="KW-0694">RNA-binding</keyword>
<reference evidence="12 13" key="1">
    <citation type="journal article" date="2018" name="Elife">
        <title>Firefly genomes illuminate parallel origins of bioluminescence in beetles.</title>
        <authorList>
            <person name="Fallon T.R."/>
            <person name="Lower S.E."/>
            <person name="Chang C.H."/>
            <person name="Bessho-Uehara M."/>
            <person name="Martin G.J."/>
            <person name="Bewick A.J."/>
            <person name="Behringer M."/>
            <person name="Debat H.J."/>
            <person name="Wong I."/>
            <person name="Day J.C."/>
            <person name="Suvorov A."/>
            <person name="Silva C.J."/>
            <person name="Stanger-Hall K.F."/>
            <person name="Hall D.W."/>
            <person name="Schmitz R.J."/>
            <person name="Nelson D.R."/>
            <person name="Lewis S.M."/>
            <person name="Shigenobu S."/>
            <person name="Bybee S.M."/>
            <person name="Larracuente A.M."/>
            <person name="Oba Y."/>
            <person name="Weng J.K."/>
        </authorList>
    </citation>
    <scope>NUCLEOTIDE SEQUENCE [LARGE SCALE GENOMIC DNA]</scope>
    <source>
        <strain evidence="12">1611_PpyrPB1</strain>
        <tissue evidence="12">Whole body</tissue>
    </source>
</reference>
<evidence type="ECO:0000313" key="13">
    <source>
        <dbReference type="Proteomes" id="UP000327044"/>
    </source>
</evidence>
<comment type="similarity">
    <text evidence="8">Belongs to the class I-like SAM-binding methyltransferase superfamily. RNA M5U methyltransferase family.</text>
</comment>
<dbReference type="SUPFAM" id="SSF54928">
    <property type="entry name" value="RNA-binding domain, RBD"/>
    <property type="match status" value="1"/>
</dbReference>
<accession>A0A5N4A8V9</accession>
<dbReference type="Gene3D" id="3.30.70.330">
    <property type="match status" value="1"/>
</dbReference>
<feature type="region of interest" description="Disordered" evidence="10">
    <location>
        <begin position="101"/>
        <end position="133"/>
    </location>
</feature>
<evidence type="ECO:0000256" key="4">
    <source>
        <dbReference type="ARBA" id="ARBA00022884"/>
    </source>
</evidence>
<dbReference type="Gene3D" id="2.40.50.1070">
    <property type="match status" value="1"/>
</dbReference>
<dbReference type="EMBL" id="VVIM01000009">
    <property type="protein sequence ID" value="KAB0793688.1"/>
    <property type="molecule type" value="Genomic_DNA"/>
</dbReference>
<dbReference type="PANTHER" id="PTHR45904:SF2">
    <property type="entry name" value="TRNA (URACIL-5-)-METHYLTRANSFERASE HOMOLOG A"/>
    <property type="match status" value="1"/>
</dbReference>
<dbReference type="FunCoup" id="A0A5N4A8V9">
    <property type="interactions" value="1801"/>
</dbReference>
<dbReference type="InterPro" id="IPR012677">
    <property type="entry name" value="Nucleotide-bd_a/b_plait_sf"/>
</dbReference>
<comment type="caution">
    <text evidence="12">The sequence shown here is derived from an EMBL/GenBank/DDBJ whole genome shotgun (WGS) entry which is preliminary data.</text>
</comment>
<name>A0A5N4A8V9_PHOPY</name>
<dbReference type="PROSITE" id="PS50102">
    <property type="entry name" value="RRM"/>
    <property type="match status" value="1"/>
</dbReference>
<evidence type="ECO:0000256" key="7">
    <source>
        <dbReference type="PROSITE-ProRule" id="PRU00176"/>
    </source>
</evidence>
<dbReference type="GO" id="GO:0030697">
    <property type="term" value="F:tRNA (uracil(54)-C5)-methyltransferase activity, S-adenosyl methionine-dependent"/>
    <property type="evidence" value="ECO:0007669"/>
    <property type="project" value="UniProtKB-EC"/>
</dbReference>
<evidence type="ECO:0000313" key="12">
    <source>
        <dbReference type="EMBL" id="KAB0793688.1"/>
    </source>
</evidence>
<dbReference type="InterPro" id="IPR045850">
    <property type="entry name" value="TRM2_met"/>
</dbReference>
<protein>
    <recommendedName>
        <fullName evidence="5">tRNA (uracil(54)-C(5))-methyltransferase</fullName>
        <ecNumber evidence="5">2.1.1.35</ecNumber>
    </recommendedName>
</protein>
<dbReference type="SUPFAM" id="SSF53335">
    <property type="entry name" value="S-adenosyl-L-methionine-dependent methyltransferases"/>
    <property type="match status" value="1"/>
</dbReference>
<evidence type="ECO:0000256" key="5">
    <source>
        <dbReference type="ARBA" id="ARBA00033763"/>
    </source>
</evidence>
<evidence type="ECO:0000256" key="9">
    <source>
        <dbReference type="PROSITE-ProRule" id="PRU10015"/>
    </source>
</evidence>
<dbReference type="InterPro" id="IPR030390">
    <property type="entry name" value="MeTrfase_TrmA_AS"/>
</dbReference>